<protein>
    <submittedName>
        <fullName evidence="1">Uncharacterized protein</fullName>
    </submittedName>
</protein>
<keyword evidence="2" id="KW-1185">Reference proteome</keyword>
<evidence type="ECO:0000313" key="2">
    <source>
        <dbReference type="Proteomes" id="UP001412239"/>
    </source>
</evidence>
<gene>
    <name evidence="1" type="ORF">GSTUAT00006576001</name>
</gene>
<reference evidence="1" key="1">
    <citation type="submission" date="2015-10" db="EMBL/GenBank/DDBJ databases">
        <authorList>
            <person name="Regsiter A."/>
            <person name="william w."/>
        </authorList>
    </citation>
    <scope>NUCLEOTIDE SEQUENCE</scope>
    <source>
        <strain evidence="1">Montdore</strain>
    </source>
</reference>
<dbReference type="EMBL" id="LN891086">
    <property type="protein sequence ID" value="CUS09337.1"/>
    <property type="molecule type" value="Genomic_DNA"/>
</dbReference>
<organism evidence="1 2">
    <name type="scientific">Tuber aestivum</name>
    <name type="common">summer truffle</name>
    <dbReference type="NCBI Taxonomy" id="59557"/>
    <lineage>
        <taxon>Eukaryota</taxon>
        <taxon>Fungi</taxon>
        <taxon>Dikarya</taxon>
        <taxon>Ascomycota</taxon>
        <taxon>Pezizomycotina</taxon>
        <taxon>Pezizomycetes</taxon>
        <taxon>Pezizales</taxon>
        <taxon>Tuberaceae</taxon>
        <taxon>Tuber</taxon>
    </lineage>
</organism>
<sequence>MARFLMSLASFPARTLLFSRSPGVIVSHNQQRAMTADLSLGSGPETDLRRQREALHKIEAKWHKRLQKRPPGSGLRARLLRHGEALDKLEAEWHQHLQKQQQDNEKEMEKQTAENNQLHGFLLREKKEKLRQEGKFNIRGALAAEHIVYQARMENQIPREMVRVEVGLCALADRDDFAVLVRQEVLARGLVLRDVMGCAHTLYKVSERASGNDDSKIIIRASEFTSDERAAMVTFMKLQGGWRRALDWVEDEADKQRV</sequence>
<name>A0A292PS95_9PEZI</name>
<dbReference type="AlphaFoldDB" id="A0A292PS95"/>
<accession>A0A292PS95</accession>
<evidence type="ECO:0000313" key="1">
    <source>
        <dbReference type="EMBL" id="CUS09337.1"/>
    </source>
</evidence>
<proteinExistence type="predicted"/>
<dbReference type="Proteomes" id="UP001412239">
    <property type="component" value="Unassembled WGS sequence"/>
</dbReference>